<protein>
    <submittedName>
        <fullName evidence="2">TIGR03759 family integrating conjugative element protein</fullName>
    </submittedName>
</protein>
<dbReference type="NCBIfam" id="TIGR03759">
    <property type="entry name" value="conj_TIGR03759"/>
    <property type="match status" value="1"/>
</dbReference>
<dbReference type="Proteomes" id="UP000321272">
    <property type="component" value="Chromosome"/>
</dbReference>
<feature type="chain" id="PRO_5022981627" evidence="1">
    <location>
        <begin position="23"/>
        <end position="250"/>
    </location>
</feature>
<name>A0A5B8SNB4_9GAMM</name>
<evidence type="ECO:0000313" key="3">
    <source>
        <dbReference type="Proteomes" id="UP000321272"/>
    </source>
</evidence>
<proteinExistence type="predicted"/>
<dbReference type="EMBL" id="CP042382">
    <property type="protein sequence ID" value="QEA38632.1"/>
    <property type="molecule type" value="Genomic_DNA"/>
</dbReference>
<accession>A0A5B8SNB4</accession>
<gene>
    <name evidence="2" type="ORF">FGL86_05755</name>
</gene>
<organism evidence="2 3">
    <name type="scientific">Pistricoccus aurantiacus</name>
    <dbReference type="NCBI Taxonomy" id="1883414"/>
    <lineage>
        <taxon>Bacteria</taxon>
        <taxon>Pseudomonadati</taxon>
        <taxon>Pseudomonadota</taxon>
        <taxon>Gammaproteobacteria</taxon>
        <taxon>Oceanospirillales</taxon>
        <taxon>Halomonadaceae</taxon>
        <taxon>Pistricoccus</taxon>
    </lineage>
</organism>
<dbReference type="RefSeq" id="WP_147183694.1">
    <property type="nucleotide sequence ID" value="NZ_CP042382.1"/>
</dbReference>
<dbReference type="AlphaFoldDB" id="A0A5B8SNB4"/>
<dbReference type="OrthoDB" id="8442378at2"/>
<feature type="signal peptide" evidence="1">
    <location>
        <begin position="1"/>
        <end position="22"/>
    </location>
</feature>
<keyword evidence="3" id="KW-1185">Reference proteome</keyword>
<dbReference type="InterPro" id="IPR022293">
    <property type="entry name" value="Integrating-conj_element"/>
</dbReference>
<sequence length="250" mass="27170">MTHCRLGGVLALTMLVTAPAWGQIPSPGVVNGISELEQQIQDTRTDQTRVEQSRRQAADAWGLSEQEYRRFESLMEGPRGTWSPNLDPLTALGIEARSDAERQKYAELMVETERERVEAELAFQRAYDAAWQRLYPNAMPVNAFSTKGGADASQSVFGNNSRASSQRLNVVVAIEGCDSCDATVKRLLGAGAAMDIWVVDSSGDDSRIRRWAAKLGVSPDRVRAGDITLNHGGAINVDSADLPRVAPRGG</sequence>
<dbReference type="KEGG" id="paur:FGL86_05755"/>
<reference evidence="2 3" key="1">
    <citation type="submission" date="2019-06" db="EMBL/GenBank/DDBJ databases">
        <title>Genome analyses of bacteria isolated from kimchi.</title>
        <authorList>
            <person name="Lee S."/>
            <person name="Ahn S."/>
            <person name="Roh S."/>
        </authorList>
    </citation>
    <scope>NUCLEOTIDE SEQUENCE [LARGE SCALE GENOMIC DNA]</scope>
    <source>
        <strain evidence="2 3">CBA4606</strain>
    </source>
</reference>
<keyword evidence="1" id="KW-0732">Signal</keyword>
<evidence type="ECO:0000256" key="1">
    <source>
        <dbReference type="SAM" id="SignalP"/>
    </source>
</evidence>
<evidence type="ECO:0000313" key="2">
    <source>
        <dbReference type="EMBL" id="QEA38632.1"/>
    </source>
</evidence>